<organism evidence="2 3">
    <name type="scientific">Nocardia terrae</name>
    <dbReference type="NCBI Taxonomy" id="2675851"/>
    <lineage>
        <taxon>Bacteria</taxon>
        <taxon>Bacillati</taxon>
        <taxon>Actinomycetota</taxon>
        <taxon>Actinomycetes</taxon>
        <taxon>Mycobacteriales</taxon>
        <taxon>Nocardiaceae</taxon>
        <taxon>Nocardia</taxon>
    </lineage>
</organism>
<evidence type="ECO:0000256" key="1">
    <source>
        <dbReference type="SAM" id="Phobius"/>
    </source>
</evidence>
<gene>
    <name evidence="2" type="ORF">GPX89_15000</name>
</gene>
<feature type="transmembrane region" description="Helical" evidence="1">
    <location>
        <begin position="51"/>
        <end position="67"/>
    </location>
</feature>
<keyword evidence="1" id="KW-1133">Transmembrane helix</keyword>
<name>A0A7K1UVY8_9NOCA</name>
<feature type="transmembrane region" description="Helical" evidence="1">
    <location>
        <begin position="20"/>
        <end position="39"/>
    </location>
</feature>
<keyword evidence="1" id="KW-0812">Transmembrane</keyword>
<feature type="transmembrane region" description="Helical" evidence="1">
    <location>
        <begin position="79"/>
        <end position="100"/>
    </location>
</feature>
<reference evidence="2 3" key="1">
    <citation type="submission" date="2019-12" db="EMBL/GenBank/DDBJ databases">
        <title>Nocardia sp. nov. ET3-3 isolated from soil.</title>
        <authorList>
            <person name="Kanchanasin P."/>
            <person name="Tanasupawat S."/>
            <person name="Yuki M."/>
            <person name="Kudo T."/>
        </authorList>
    </citation>
    <scope>NUCLEOTIDE SEQUENCE [LARGE SCALE GENOMIC DNA]</scope>
    <source>
        <strain evidence="2 3">ET3-3</strain>
    </source>
</reference>
<keyword evidence="1" id="KW-0472">Membrane</keyword>
<protein>
    <recommendedName>
        <fullName evidence="4">Integral membrane protein</fullName>
    </recommendedName>
</protein>
<proteinExistence type="predicted"/>
<feature type="transmembrane region" description="Helical" evidence="1">
    <location>
        <begin position="106"/>
        <end position="127"/>
    </location>
</feature>
<accession>A0A7K1UVY8</accession>
<keyword evidence="3" id="KW-1185">Reference proteome</keyword>
<dbReference type="Proteomes" id="UP000466794">
    <property type="component" value="Unassembled WGS sequence"/>
</dbReference>
<dbReference type="EMBL" id="WRPP01000002">
    <property type="protein sequence ID" value="MVU78550.1"/>
    <property type="molecule type" value="Genomic_DNA"/>
</dbReference>
<dbReference type="AlphaFoldDB" id="A0A7K1UVY8"/>
<evidence type="ECO:0000313" key="2">
    <source>
        <dbReference type="EMBL" id="MVU78550.1"/>
    </source>
</evidence>
<comment type="caution">
    <text evidence="2">The sequence shown here is derived from an EMBL/GenBank/DDBJ whole genome shotgun (WGS) entry which is preliminary data.</text>
</comment>
<dbReference type="RefSeq" id="WP_157388009.1">
    <property type="nucleotide sequence ID" value="NZ_WRPP01000002.1"/>
</dbReference>
<evidence type="ECO:0008006" key="4">
    <source>
        <dbReference type="Google" id="ProtNLM"/>
    </source>
</evidence>
<evidence type="ECO:0000313" key="3">
    <source>
        <dbReference type="Proteomes" id="UP000466794"/>
    </source>
</evidence>
<sequence length="131" mass="14034">MDQVVEKASRSSIQLDRIGILLRIYIVAVVATLGVLAALSVVAPQQAPREAWVHAVIVAGFAIVLPLRLRSARRGSVGALRAVGLIAAVLLLANVVEAILPDFAPGWMRVEMVGIAVLMALVIFFVARERM</sequence>